<evidence type="ECO:0000256" key="1">
    <source>
        <dbReference type="SAM" id="MobiDB-lite"/>
    </source>
</evidence>
<organism evidence="2">
    <name type="scientific">Brassica cretica</name>
    <name type="common">Mustard</name>
    <dbReference type="NCBI Taxonomy" id="69181"/>
    <lineage>
        <taxon>Eukaryota</taxon>
        <taxon>Viridiplantae</taxon>
        <taxon>Streptophyta</taxon>
        <taxon>Embryophyta</taxon>
        <taxon>Tracheophyta</taxon>
        <taxon>Spermatophyta</taxon>
        <taxon>Magnoliopsida</taxon>
        <taxon>eudicotyledons</taxon>
        <taxon>Gunneridae</taxon>
        <taxon>Pentapetalae</taxon>
        <taxon>rosids</taxon>
        <taxon>malvids</taxon>
        <taxon>Brassicales</taxon>
        <taxon>Brassicaceae</taxon>
        <taxon>Brassiceae</taxon>
        <taxon>Brassica</taxon>
    </lineage>
</organism>
<dbReference type="EMBL" id="QGKY02000190">
    <property type="protein sequence ID" value="KAF2588271.1"/>
    <property type="molecule type" value="Genomic_DNA"/>
</dbReference>
<feature type="region of interest" description="Disordered" evidence="1">
    <location>
        <begin position="81"/>
        <end position="117"/>
    </location>
</feature>
<feature type="region of interest" description="Disordered" evidence="1">
    <location>
        <begin position="1"/>
        <end position="50"/>
    </location>
</feature>
<reference evidence="2" key="1">
    <citation type="submission" date="2019-12" db="EMBL/GenBank/DDBJ databases">
        <title>Genome sequencing and annotation of Brassica cretica.</title>
        <authorList>
            <person name="Studholme D.J."/>
            <person name="Sarris P.F."/>
        </authorList>
    </citation>
    <scope>NUCLEOTIDE SEQUENCE</scope>
    <source>
        <strain evidence="2">PFS-102/07</strain>
        <tissue evidence="2">Leaf</tissue>
    </source>
</reference>
<accession>A0A8S9K2A0</accession>
<sequence>MRNVYGEGGSEGHASNEETVFMPPLTRALRRRTTSSAPQQPPETCREHHYSQRAHHLMCSEHRKASIDLFKISSDSLRHKHREEASRYIQTPNPNQHEHPTIGNKPEFQRTKAPSSS</sequence>
<name>A0A8S9K2A0_BRACR</name>
<proteinExistence type="predicted"/>
<feature type="compositionally biased region" description="Gly residues" evidence="1">
    <location>
        <begin position="1"/>
        <end position="11"/>
    </location>
</feature>
<evidence type="ECO:0000313" key="2">
    <source>
        <dbReference type="EMBL" id="KAF2588271.1"/>
    </source>
</evidence>
<gene>
    <name evidence="2" type="ORF">F2Q70_00040220</name>
</gene>
<dbReference type="AlphaFoldDB" id="A0A8S9K2A0"/>
<comment type="caution">
    <text evidence="2">The sequence shown here is derived from an EMBL/GenBank/DDBJ whole genome shotgun (WGS) entry which is preliminary data.</text>
</comment>
<protein>
    <submittedName>
        <fullName evidence="2">Uncharacterized protein</fullName>
    </submittedName>
</protein>